<gene>
    <name evidence="2" type="ORF">LKD75_09945</name>
</gene>
<dbReference type="CDD" id="cd00761">
    <property type="entry name" value="Glyco_tranf_GTA_type"/>
    <property type="match status" value="1"/>
</dbReference>
<evidence type="ECO:0000313" key="2">
    <source>
        <dbReference type="EMBL" id="MCC2119904.1"/>
    </source>
</evidence>
<dbReference type="InterPro" id="IPR029044">
    <property type="entry name" value="Nucleotide-diphossugar_trans"/>
</dbReference>
<dbReference type="InterPro" id="IPR001173">
    <property type="entry name" value="Glyco_trans_2-like"/>
</dbReference>
<dbReference type="Gene3D" id="3.90.550.10">
    <property type="entry name" value="Spore Coat Polysaccharide Biosynthesis Protein SpsA, Chain A"/>
    <property type="match status" value="1"/>
</dbReference>
<sequence>MEQELISIVVPVYRAERYIEETMDCVRAQTYPHWELLLVEDCGPDRSREIIEQYIQRTGDTRIRMLTYSANLGAARARNLGVNEAKGRYLAYLDADDLWTPDKLEKELAFLKEKQAAFVFTGYEFADENGKGTGKIVRVPATITYKEALKNTTIFTSTVMFDMEQLSKEQLQMPQIKSEDTALWWRILREGYVACGLDQNLVKYRRAGKSLSSNKLEALRRIWNLYRKAEGMSVPNSAWHFCFWAVRAVKRRV</sequence>
<accession>A0AAE3A224</accession>
<keyword evidence="3" id="KW-1185">Reference proteome</keyword>
<name>A0AAE3A224_9FIRM</name>
<dbReference type="InterPro" id="IPR050834">
    <property type="entry name" value="Glycosyltransf_2"/>
</dbReference>
<dbReference type="RefSeq" id="WP_118539955.1">
    <property type="nucleotide sequence ID" value="NZ_JAJEPV010000022.1"/>
</dbReference>
<evidence type="ECO:0000313" key="3">
    <source>
        <dbReference type="Proteomes" id="UP001197795"/>
    </source>
</evidence>
<proteinExistence type="predicted"/>
<reference evidence="2 3" key="1">
    <citation type="submission" date="2021-10" db="EMBL/GenBank/DDBJ databases">
        <title>Anaerobic single-cell dispensing facilitates the cultivation of human gut bacteria.</title>
        <authorList>
            <person name="Afrizal A."/>
        </authorList>
    </citation>
    <scope>NUCLEOTIDE SEQUENCE [LARGE SCALE GENOMIC DNA]</scope>
    <source>
        <strain evidence="2 3">CLA-AA-H273</strain>
    </source>
</reference>
<dbReference type="PANTHER" id="PTHR43685">
    <property type="entry name" value="GLYCOSYLTRANSFERASE"/>
    <property type="match status" value="1"/>
</dbReference>
<protein>
    <submittedName>
        <fullName evidence="2">Glycosyltransferase</fullName>
    </submittedName>
</protein>
<dbReference type="Pfam" id="PF00535">
    <property type="entry name" value="Glycos_transf_2"/>
    <property type="match status" value="1"/>
</dbReference>
<dbReference type="AlphaFoldDB" id="A0AAE3A224"/>
<dbReference type="SUPFAM" id="SSF53448">
    <property type="entry name" value="Nucleotide-diphospho-sugar transferases"/>
    <property type="match status" value="1"/>
</dbReference>
<feature type="domain" description="Glycosyltransferase 2-like" evidence="1">
    <location>
        <begin position="7"/>
        <end position="148"/>
    </location>
</feature>
<dbReference type="EMBL" id="JAJEPV010000022">
    <property type="protein sequence ID" value="MCC2119904.1"/>
    <property type="molecule type" value="Genomic_DNA"/>
</dbReference>
<evidence type="ECO:0000259" key="1">
    <source>
        <dbReference type="Pfam" id="PF00535"/>
    </source>
</evidence>
<dbReference type="PANTHER" id="PTHR43685:SF2">
    <property type="entry name" value="GLYCOSYLTRANSFERASE 2-LIKE DOMAIN-CONTAINING PROTEIN"/>
    <property type="match status" value="1"/>
</dbReference>
<organism evidence="2 3">
    <name type="scientific">Waltera acetigignens</name>
    <dbReference type="NCBI Taxonomy" id="2981769"/>
    <lineage>
        <taxon>Bacteria</taxon>
        <taxon>Bacillati</taxon>
        <taxon>Bacillota</taxon>
        <taxon>Clostridia</taxon>
        <taxon>Lachnospirales</taxon>
        <taxon>Lachnospiraceae</taxon>
        <taxon>Waltera</taxon>
    </lineage>
</organism>
<dbReference type="Proteomes" id="UP001197795">
    <property type="component" value="Unassembled WGS sequence"/>
</dbReference>
<comment type="caution">
    <text evidence="2">The sequence shown here is derived from an EMBL/GenBank/DDBJ whole genome shotgun (WGS) entry which is preliminary data.</text>
</comment>